<dbReference type="EMBL" id="BMAT01005535">
    <property type="protein sequence ID" value="GFR95195.1"/>
    <property type="molecule type" value="Genomic_DNA"/>
</dbReference>
<dbReference type="PANTHER" id="PTHR11339">
    <property type="entry name" value="EXTRACELLULAR MATRIX GLYCOPROTEIN RELATED"/>
    <property type="match status" value="1"/>
</dbReference>
<evidence type="ECO:0000256" key="4">
    <source>
        <dbReference type="SAM" id="SignalP"/>
    </source>
</evidence>
<keyword evidence="3" id="KW-0245">EGF-like domain</keyword>
<feature type="signal peptide" evidence="4">
    <location>
        <begin position="1"/>
        <end position="28"/>
    </location>
</feature>
<dbReference type="Gene3D" id="2.10.25.10">
    <property type="entry name" value="Laminin"/>
    <property type="match status" value="1"/>
</dbReference>
<sequence length="813" mass="88337">MRVSVPSSSSSSLLWLTLWFLTFQAAHSVVTRSHFCSARTSKKIYEDHMCSDLMDLLTVRGYHFERFKPESAPTFKHPGAVCTFSKLEVPSGQECCPGWDGVRCDVGVCDGGCAHGRCGDAGGPVSAPAQCLCDAPYTGKRCEEDSSKLTEELQFCYTGNTCHGTILGEGDAMSISRCCEELGGTTWGSQDQAYGCTPCSPGDTPECFQKEKPMKGIMPIALGISVLPLKDVIIETEAAIYTLSGTTLTVKDGSDTATFDVSKLANNKPTAVNNKGTVNVKYESAHGAVYLSLEAFDVDVRTDLDGTFMLTVRQDSPLKASLEGVCGNMDGDYADELALLTTVGAQKVFEKFKKDSIPCGTGVEDCPSDMADQATEACSALSTSFSECHKAVSMNEFLERCRKYYCASMSAPGGGPGAAQKAVCNVLSSYSTVCMMVTGKATLWRTQQLCPKQCPPPYVFTGNMLRKCPITCGVSPVTYTRPECQSSLPFAGCECPQGKARLNDTCVAPGDCQCVAENGRFYHNGAAIVSGDHCHSWYLDRLLNNHRYLQVTENTKTFNRDLKHPHCVSLRGSNIDIKMETATCTQTPSGEHVCPTFVSVTYNGKTSTIDVSVSGVNIVNGFSPTIYIRQVSKNIWALDIKGGKVRILIRRDGTVHLKMKTSVYKNNVVGLCGTMDNNRDNDFTTYSQAVVNGQSFLEVFTGCSSINFTQISPVPMNPVCQQLLTAPVPANARVNTDSYVKMCNNAEDDKLRCSILQSFALATYNDFQQIFPGEQVCSKLLSLNFLASMVTLDHPIRTGYGEVLPRDSLERRV</sequence>
<dbReference type="InterPro" id="IPR014853">
    <property type="entry name" value="VWF/SSPO/ZAN-like_Cys-rich_dom"/>
</dbReference>
<evidence type="ECO:0000256" key="3">
    <source>
        <dbReference type="PROSITE-ProRule" id="PRU00076"/>
    </source>
</evidence>
<evidence type="ECO:0000259" key="5">
    <source>
        <dbReference type="PROSITE" id="PS50026"/>
    </source>
</evidence>
<dbReference type="InterPro" id="IPR036084">
    <property type="entry name" value="Ser_inhib-like_sf"/>
</dbReference>
<keyword evidence="7" id="KW-1185">Reference proteome</keyword>
<dbReference type="PANTHER" id="PTHR11339:SF402">
    <property type="entry name" value="VWFD DOMAIN-CONTAINING PROTEIN"/>
    <property type="match status" value="1"/>
</dbReference>
<proteinExistence type="predicted"/>
<dbReference type="SUPFAM" id="SSF57567">
    <property type="entry name" value="Serine protease inhibitors"/>
    <property type="match status" value="1"/>
</dbReference>
<dbReference type="Pfam" id="PF00094">
    <property type="entry name" value="VWD"/>
    <property type="match status" value="2"/>
</dbReference>
<dbReference type="AlphaFoldDB" id="A0AAV4HF30"/>
<protein>
    <submittedName>
        <fullName evidence="6">von Willebrand factor</fullName>
    </submittedName>
</protein>
<evidence type="ECO:0000256" key="1">
    <source>
        <dbReference type="ARBA" id="ARBA00023157"/>
    </source>
</evidence>
<dbReference type="Proteomes" id="UP000762676">
    <property type="component" value="Unassembled WGS sequence"/>
</dbReference>
<keyword evidence="4" id="KW-0732">Signal</keyword>
<dbReference type="PROSITE" id="PS50026">
    <property type="entry name" value="EGF_3"/>
    <property type="match status" value="1"/>
</dbReference>
<dbReference type="PROSITE" id="PS01186">
    <property type="entry name" value="EGF_2"/>
    <property type="match status" value="1"/>
</dbReference>
<evidence type="ECO:0000313" key="6">
    <source>
        <dbReference type="EMBL" id="GFR95195.1"/>
    </source>
</evidence>
<dbReference type="PROSITE" id="PS00022">
    <property type="entry name" value="EGF_1"/>
    <property type="match status" value="1"/>
</dbReference>
<evidence type="ECO:0000313" key="7">
    <source>
        <dbReference type="Proteomes" id="UP000762676"/>
    </source>
</evidence>
<feature type="disulfide bond" evidence="3">
    <location>
        <begin position="133"/>
        <end position="142"/>
    </location>
</feature>
<dbReference type="InterPro" id="IPR050780">
    <property type="entry name" value="Mucin_vWF_Thrombospondin_sf"/>
</dbReference>
<name>A0AAV4HF30_9GAST</name>
<keyword evidence="2" id="KW-0325">Glycoprotein</keyword>
<organism evidence="6 7">
    <name type="scientific">Elysia marginata</name>
    <dbReference type="NCBI Taxonomy" id="1093978"/>
    <lineage>
        <taxon>Eukaryota</taxon>
        <taxon>Metazoa</taxon>
        <taxon>Spiralia</taxon>
        <taxon>Lophotrochozoa</taxon>
        <taxon>Mollusca</taxon>
        <taxon>Gastropoda</taxon>
        <taxon>Heterobranchia</taxon>
        <taxon>Euthyneura</taxon>
        <taxon>Panpulmonata</taxon>
        <taxon>Sacoglossa</taxon>
        <taxon>Placobranchoidea</taxon>
        <taxon>Plakobranchidae</taxon>
        <taxon>Elysia</taxon>
    </lineage>
</organism>
<dbReference type="Pfam" id="PF08742">
    <property type="entry name" value="C8"/>
    <property type="match status" value="1"/>
</dbReference>
<keyword evidence="1 3" id="KW-1015">Disulfide bond</keyword>
<accession>A0AAV4HF30</accession>
<dbReference type="InterPro" id="IPR001846">
    <property type="entry name" value="VWF_type-D"/>
</dbReference>
<evidence type="ECO:0000256" key="2">
    <source>
        <dbReference type="ARBA" id="ARBA00023180"/>
    </source>
</evidence>
<gene>
    <name evidence="6" type="ORF">ElyMa_002687200</name>
</gene>
<comment type="caution">
    <text evidence="6">The sequence shown here is derived from an EMBL/GenBank/DDBJ whole genome shotgun (WGS) entry which is preliminary data.</text>
</comment>
<feature type="domain" description="EGF-like" evidence="5">
    <location>
        <begin position="105"/>
        <end position="143"/>
    </location>
</feature>
<dbReference type="InterPro" id="IPR000742">
    <property type="entry name" value="EGF"/>
</dbReference>
<feature type="chain" id="PRO_5043797553" evidence="4">
    <location>
        <begin position="29"/>
        <end position="813"/>
    </location>
</feature>
<comment type="caution">
    <text evidence="3">Lacks conserved residue(s) required for the propagation of feature annotation.</text>
</comment>
<dbReference type="SMART" id="SM00832">
    <property type="entry name" value="C8"/>
    <property type="match status" value="1"/>
</dbReference>
<reference evidence="6 7" key="1">
    <citation type="journal article" date="2021" name="Elife">
        <title>Chloroplast acquisition without the gene transfer in kleptoplastic sea slugs, Plakobranchus ocellatus.</title>
        <authorList>
            <person name="Maeda T."/>
            <person name="Takahashi S."/>
            <person name="Yoshida T."/>
            <person name="Shimamura S."/>
            <person name="Takaki Y."/>
            <person name="Nagai Y."/>
            <person name="Toyoda A."/>
            <person name="Suzuki Y."/>
            <person name="Arimoto A."/>
            <person name="Ishii H."/>
            <person name="Satoh N."/>
            <person name="Nishiyama T."/>
            <person name="Hasebe M."/>
            <person name="Maruyama T."/>
            <person name="Minagawa J."/>
            <person name="Obokata J."/>
            <person name="Shigenobu S."/>
        </authorList>
    </citation>
    <scope>NUCLEOTIDE SEQUENCE [LARGE SCALE GENOMIC DNA]</scope>
</reference>